<evidence type="ECO:0000313" key="2">
    <source>
        <dbReference type="EMBL" id="ATZ59571.1"/>
    </source>
</evidence>
<evidence type="ECO:0000256" key="1">
    <source>
        <dbReference type="SAM" id="Phobius"/>
    </source>
</evidence>
<feature type="transmembrane region" description="Helical" evidence="1">
    <location>
        <begin position="310"/>
        <end position="330"/>
    </location>
</feature>
<name>A0A2H4U632_METSM</name>
<sequence length="364" mass="40028">MMLIAQNHLQLILEVGAMLFVTLVFCLNLIPLSLSVVTFLSLFLAGGFTLLFGADILLLIISSSQNEFTHPFGPIALMAIVSAFASLKVMKSSGVDVRPLRKVVLLFLAGITIFGGLMHRSFLILWILGLFIGYIIISKSFREKSVFTLKRILMFFGAALAGFFGLEIVARITGMTIFSPLLRLGRIEQYSSSSIKMVLNNIQLIGHNGAASFWGTEGTAFAEGYITLPMQLIIFFGLPFPLFCGVLVNQKDTIDYMLPGIFGYGFDFGYLGLVGLIVFVLGTIIIGLKILTMYREKRENNNKKYLGREVLLTGALTAFIAQALIGMFIFNRSINGLALLSFIFLGALILANVVTLKSRTNKNI</sequence>
<reference evidence="2 3" key="1">
    <citation type="submission" date="2016-10" db="EMBL/GenBank/DDBJ databases">
        <authorList>
            <person name="Varghese N."/>
        </authorList>
    </citation>
    <scope>NUCLEOTIDE SEQUENCE [LARGE SCALE GENOMIC DNA]</scope>
    <source>
        <strain evidence="2 3">KB11</strain>
    </source>
</reference>
<dbReference type="EMBL" id="CP017803">
    <property type="protein sequence ID" value="ATZ59571.1"/>
    <property type="molecule type" value="Genomic_DNA"/>
</dbReference>
<feature type="transmembrane region" description="Helical" evidence="1">
    <location>
        <begin position="228"/>
        <end position="248"/>
    </location>
</feature>
<keyword evidence="1" id="KW-0472">Membrane</keyword>
<dbReference type="Proteomes" id="UP000232133">
    <property type="component" value="Chromosome"/>
</dbReference>
<evidence type="ECO:0008006" key="4">
    <source>
        <dbReference type="Google" id="ProtNLM"/>
    </source>
</evidence>
<feature type="transmembrane region" description="Helical" evidence="1">
    <location>
        <begin position="12"/>
        <end position="30"/>
    </location>
</feature>
<accession>A0A2H4U632</accession>
<keyword evidence="1" id="KW-0812">Transmembrane</keyword>
<gene>
    <name evidence="2" type="ORF">BK798_03640</name>
</gene>
<feature type="transmembrane region" description="Helical" evidence="1">
    <location>
        <begin position="336"/>
        <end position="356"/>
    </location>
</feature>
<feature type="transmembrane region" description="Helical" evidence="1">
    <location>
        <begin position="37"/>
        <end position="62"/>
    </location>
</feature>
<proteinExistence type="predicted"/>
<feature type="transmembrane region" description="Helical" evidence="1">
    <location>
        <begin position="99"/>
        <end position="117"/>
    </location>
</feature>
<evidence type="ECO:0000313" key="3">
    <source>
        <dbReference type="Proteomes" id="UP000232133"/>
    </source>
</evidence>
<dbReference type="RefSeq" id="WP_011953683.1">
    <property type="nucleotide sequence ID" value="NZ_AP025586.1"/>
</dbReference>
<dbReference type="OMA" id="TIDYMLP"/>
<keyword evidence="1" id="KW-1133">Transmembrane helix</keyword>
<dbReference type="GeneID" id="78816729"/>
<dbReference type="AlphaFoldDB" id="A0A2H4U632"/>
<protein>
    <recommendedName>
        <fullName evidence="4">Oligosaccharide repeat unit polymerase</fullName>
    </recommendedName>
</protein>
<feature type="transmembrane region" description="Helical" evidence="1">
    <location>
        <begin position="68"/>
        <end position="87"/>
    </location>
</feature>
<feature type="transmembrane region" description="Helical" evidence="1">
    <location>
        <begin position="153"/>
        <end position="178"/>
    </location>
</feature>
<organism evidence="2 3">
    <name type="scientific">Methanobrevibacter smithii</name>
    <dbReference type="NCBI Taxonomy" id="2173"/>
    <lineage>
        <taxon>Archaea</taxon>
        <taxon>Methanobacteriati</taxon>
        <taxon>Methanobacteriota</taxon>
        <taxon>Methanomada group</taxon>
        <taxon>Methanobacteria</taxon>
        <taxon>Methanobacteriales</taxon>
        <taxon>Methanobacteriaceae</taxon>
        <taxon>Methanobrevibacter</taxon>
    </lineage>
</organism>
<feature type="transmembrane region" description="Helical" evidence="1">
    <location>
        <begin position="268"/>
        <end position="290"/>
    </location>
</feature>